<gene>
    <name evidence="3" type="ORF">GSOID_T00010497001</name>
</gene>
<evidence type="ECO:0000256" key="2">
    <source>
        <dbReference type="SAM" id="SignalP"/>
    </source>
</evidence>
<sequence length="308" mass="34050">MRILNIFVLLSFVSAARYDFDFTDSKAISNLTDKQSRTEFTTVFCYDGRVYFDNCKVKFGVTEQLPTEISNEGSGKGVEESGIFFSIEEFDVFFENVETTATATTMSTQALKIIGSFESPKSTSEVQGIVTNNFDSAAKILTDVGVDTPTIDTETFEKDEVDQAADDVQVFIVKFPETTTGTVSITVLSIVGTCAIITLGLAIVRNLRRRKLEVAGAYFGILISFSSFLVVVYFLIVDLSTDTSHEDEGIEKTIAYVLIGITSAIIILLSVFLIVRGRAERSRRRRRSSIRNCFNNPLSRAQQVAATI</sequence>
<proteinExistence type="predicted"/>
<name>E4XG89_OIKDI</name>
<evidence type="ECO:0000313" key="3">
    <source>
        <dbReference type="EMBL" id="CBY09687.1"/>
    </source>
</evidence>
<feature type="chain" id="PRO_5012429349" evidence="2">
    <location>
        <begin position="16"/>
        <end position="308"/>
    </location>
</feature>
<evidence type="ECO:0000313" key="4">
    <source>
        <dbReference type="Proteomes" id="UP000001307"/>
    </source>
</evidence>
<feature type="signal peptide" evidence="2">
    <location>
        <begin position="1"/>
        <end position="15"/>
    </location>
</feature>
<keyword evidence="2" id="KW-0732">Signal</keyword>
<organism evidence="3">
    <name type="scientific">Oikopleura dioica</name>
    <name type="common">Tunicate</name>
    <dbReference type="NCBI Taxonomy" id="34765"/>
    <lineage>
        <taxon>Eukaryota</taxon>
        <taxon>Metazoa</taxon>
        <taxon>Chordata</taxon>
        <taxon>Tunicata</taxon>
        <taxon>Appendicularia</taxon>
        <taxon>Copelata</taxon>
        <taxon>Oikopleuridae</taxon>
        <taxon>Oikopleura</taxon>
    </lineage>
</organism>
<feature type="transmembrane region" description="Helical" evidence="1">
    <location>
        <begin position="183"/>
        <end position="204"/>
    </location>
</feature>
<dbReference type="EMBL" id="FN653047">
    <property type="protein sequence ID" value="CBY09687.1"/>
    <property type="molecule type" value="Genomic_DNA"/>
</dbReference>
<evidence type="ECO:0000256" key="1">
    <source>
        <dbReference type="SAM" id="Phobius"/>
    </source>
</evidence>
<dbReference type="AlphaFoldDB" id="E4XG89"/>
<dbReference type="OrthoDB" id="10632759at2759"/>
<keyword evidence="1" id="KW-1133">Transmembrane helix</keyword>
<dbReference type="Proteomes" id="UP000001307">
    <property type="component" value="Unassembled WGS sequence"/>
</dbReference>
<accession>E4XG89</accession>
<dbReference type="InParanoid" id="E4XG89"/>
<keyword evidence="1" id="KW-0472">Membrane</keyword>
<feature type="transmembrane region" description="Helical" evidence="1">
    <location>
        <begin position="216"/>
        <end position="236"/>
    </location>
</feature>
<keyword evidence="1" id="KW-0812">Transmembrane</keyword>
<reference evidence="3" key="1">
    <citation type="journal article" date="2010" name="Science">
        <title>Plasticity of animal genome architecture unmasked by rapid evolution of a pelagic tunicate.</title>
        <authorList>
            <person name="Denoeud F."/>
            <person name="Henriet S."/>
            <person name="Mungpakdee S."/>
            <person name="Aury J.M."/>
            <person name="Da Silva C."/>
            <person name="Brinkmann H."/>
            <person name="Mikhaleva J."/>
            <person name="Olsen L.C."/>
            <person name="Jubin C."/>
            <person name="Canestro C."/>
            <person name="Bouquet J.M."/>
            <person name="Danks G."/>
            <person name="Poulain J."/>
            <person name="Campsteijn C."/>
            <person name="Adamski M."/>
            <person name="Cross I."/>
            <person name="Yadetie F."/>
            <person name="Muffato M."/>
            <person name="Louis A."/>
            <person name="Butcher S."/>
            <person name="Tsagkogeorga G."/>
            <person name="Konrad A."/>
            <person name="Singh S."/>
            <person name="Jensen M.F."/>
            <person name="Cong E.H."/>
            <person name="Eikeseth-Otteraa H."/>
            <person name="Noel B."/>
            <person name="Anthouard V."/>
            <person name="Porcel B.M."/>
            <person name="Kachouri-Lafond R."/>
            <person name="Nishino A."/>
            <person name="Ugolini M."/>
            <person name="Chourrout P."/>
            <person name="Nishida H."/>
            <person name="Aasland R."/>
            <person name="Huzurbazar S."/>
            <person name="Westhof E."/>
            <person name="Delsuc F."/>
            <person name="Lehrach H."/>
            <person name="Reinhardt R."/>
            <person name="Weissenbach J."/>
            <person name="Roy S.W."/>
            <person name="Artiguenave F."/>
            <person name="Postlethwait J.H."/>
            <person name="Manak J.R."/>
            <person name="Thompson E.M."/>
            <person name="Jaillon O."/>
            <person name="Du Pasquier L."/>
            <person name="Boudinot P."/>
            <person name="Liberles D.A."/>
            <person name="Volff J.N."/>
            <person name="Philippe H."/>
            <person name="Lenhard B."/>
            <person name="Roest Crollius H."/>
            <person name="Wincker P."/>
            <person name="Chourrout D."/>
        </authorList>
    </citation>
    <scope>NUCLEOTIDE SEQUENCE [LARGE SCALE GENOMIC DNA]</scope>
</reference>
<keyword evidence="4" id="KW-1185">Reference proteome</keyword>
<feature type="transmembrane region" description="Helical" evidence="1">
    <location>
        <begin position="256"/>
        <end position="275"/>
    </location>
</feature>
<protein>
    <submittedName>
        <fullName evidence="3">Uncharacterized protein</fullName>
    </submittedName>
</protein>